<dbReference type="EMBL" id="CASHSV030000024">
    <property type="protein sequence ID" value="CAJ2639960.1"/>
    <property type="molecule type" value="Genomic_DNA"/>
</dbReference>
<organism evidence="1 2">
    <name type="scientific">Trifolium pratense</name>
    <name type="common">Red clover</name>
    <dbReference type="NCBI Taxonomy" id="57577"/>
    <lineage>
        <taxon>Eukaryota</taxon>
        <taxon>Viridiplantae</taxon>
        <taxon>Streptophyta</taxon>
        <taxon>Embryophyta</taxon>
        <taxon>Tracheophyta</taxon>
        <taxon>Spermatophyta</taxon>
        <taxon>Magnoliopsida</taxon>
        <taxon>eudicotyledons</taxon>
        <taxon>Gunneridae</taxon>
        <taxon>Pentapetalae</taxon>
        <taxon>rosids</taxon>
        <taxon>fabids</taxon>
        <taxon>Fabales</taxon>
        <taxon>Fabaceae</taxon>
        <taxon>Papilionoideae</taxon>
        <taxon>50 kb inversion clade</taxon>
        <taxon>NPAAA clade</taxon>
        <taxon>Hologalegina</taxon>
        <taxon>IRL clade</taxon>
        <taxon>Trifolieae</taxon>
        <taxon>Trifolium</taxon>
    </lineage>
</organism>
<evidence type="ECO:0000313" key="2">
    <source>
        <dbReference type="Proteomes" id="UP001177021"/>
    </source>
</evidence>
<protein>
    <submittedName>
        <fullName evidence="1">Uncharacterized protein</fullName>
    </submittedName>
</protein>
<reference evidence="1" key="1">
    <citation type="submission" date="2023-10" db="EMBL/GenBank/DDBJ databases">
        <authorList>
            <person name="Rodriguez Cubillos JULIANA M."/>
            <person name="De Vega J."/>
        </authorList>
    </citation>
    <scope>NUCLEOTIDE SEQUENCE</scope>
</reference>
<dbReference type="Proteomes" id="UP001177021">
    <property type="component" value="Unassembled WGS sequence"/>
</dbReference>
<proteinExistence type="predicted"/>
<sequence>MVDHVSFSLSMNTEKELTDCRSEFVEGFFLVCGSRYFGGAKLCLFSMNSNFYVSCFALEKYDEKELRSKKGWN</sequence>
<accession>A0ACB0J6X5</accession>
<keyword evidence="2" id="KW-1185">Reference proteome</keyword>
<evidence type="ECO:0000313" key="1">
    <source>
        <dbReference type="EMBL" id="CAJ2639960.1"/>
    </source>
</evidence>
<comment type="caution">
    <text evidence="1">The sequence shown here is derived from an EMBL/GenBank/DDBJ whole genome shotgun (WGS) entry which is preliminary data.</text>
</comment>
<name>A0ACB0J6X5_TRIPR</name>
<gene>
    <name evidence="1" type="ORF">MILVUS5_LOCUS9897</name>
</gene>